<gene>
    <name evidence="1" type="ORF">NMK71_03720</name>
</gene>
<organism evidence="1 2">
    <name type="scientific">Profundicola chukchiensis</name>
    <dbReference type="NCBI Taxonomy" id="2961959"/>
    <lineage>
        <taxon>Bacteria</taxon>
        <taxon>Pseudomonadati</taxon>
        <taxon>Bacteroidota</taxon>
        <taxon>Flavobacteriia</taxon>
        <taxon>Flavobacteriales</taxon>
        <taxon>Weeksellaceae</taxon>
        <taxon>Profundicola</taxon>
    </lineage>
</organism>
<keyword evidence="2" id="KW-1185">Reference proteome</keyword>
<evidence type="ECO:0000313" key="1">
    <source>
        <dbReference type="EMBL" id="MDG4945512.1"/>
    </source>
</evidence>
<dbReference type="Proteomes" id="UP001152599">
    <property type="component" value="Unassembled WGS sequence"/>
</dbReference>
<dbReference type="EMBL" id="JANCMU010000001">
    <property type="protein sequence ID" value="MDG4945512.1"/>
    <property type="molecule type" value="Genomic_DNA"/>
</dbReference>
<dbReference type="Pfam" id="PF10652">
    <property type="entry name" value="DUF2480"/>
    <property type="match status" value="1"/>
</dbReference>
<name>A0A9X4MYZ0_9FLAO</name>
<dbReference type="RefSeq" id="WP_304420105.1">
    <property type="nucleotide sequence ID" value="NZ_JANCMU010000001.1"/>
</dbReference>
<dbReference type="InterPro" id="IPR018914">
    <property type="entry name" value="DUF2480"/>
</dbReference>
<comment type="caution">
    <text evidence="1">The sequence shown here is derived from an EMBL/GenBank/DDBJ whole genome shotgun (WGS) entry which is preliminary data.</text>
</comment>
<reference evidence="1" key="1">
    <citation type="submission" date="2022-07" db="EMBL/GenBank/DDBJ databases">
        <title>Description and genome-wide analysis of Profundicola chukchiensis gen. nov., sp. nov., marine bacteria isolated from bottom sediments of the Chukchi Sea.</title>
        <authorList>
            <person name="Romanenko L."/>
            <person name="Otstavnykh N."/>
            <person name="Kurilenko V."/>
            <person name="Eremeev V."/>
            <person name="Velansky P."/>
            <person name="Mikhailov V."/>
            <person name="Isaeva M."/>
        </authorList>
    </citation>
    <scope>NUCLEOTIDE SEQUENCE</scope>
    <source>
        <strain evidence="1">KMM 9713</strain>
    </source>
</reference>
<evidence type="ECO:0000313" key="2">
    <source>
        <dbReference type="Proteomes" id="UP001152599"/>
    </source>
</evidence>
<sequence length="168" mass="19316">MSEIINKVANSPLINIDLEEFYPEGERMEIDIAQWLDQGLILREKQFREDLKNHDWSIYKDAYVALNCSTKAILPGWAYLPITTYLQPYAKYVSVGTIDQLNEALYQEKVLSLNLDEYDDKKVIIKGCSHKPVPQSAFTLLVQRLLPKVNSLMYGEACSTVPLYKKPK</sequence>
<dbReference type="AlphaFoldDB" id="A0A9X4MYZ0"/>
<protein>
    <submittedName>
        <fullName evidence="1">DUF2480 family protein</fullName>
    </submittedName>
</protein>
<proteinExistence type="predicted"/>
<accession>A0A9X4MYZ0</accession>